<keyword evidence="3" id="KW-1185">Reference proteome</keyword>
<proteinExistence type="predicted"/>
<dbReference type="Proteomes" id="UP000266841">
    <property type="component" value="Unassembled WGS sequence"/>
</dbReference>
<gene>
    <name evidence="2" type="ORF">THAOC_12678</name>
</gene>
<evidence type="ECO:0000313" key="2">
    <source>
        <dbReference type="EMBL" id="EJK66407.1"/>
    </source>
</evidence>
<feature type="non-terminal residue" evidence="2">
    <location>
        <position position="1"/>
    </location>
</feature>
<accession>K0T7E8</accession>
<sequence length="121" mass="13092">GCGQCELRSRDGDVHPDRGTEQARPLPCRATLPDRSVHGIRRGSCSFTPGFPPANCGDVQRARRHDGRPTPVGPPDSARSRGMELELDGAAAWKCFVHIAVHAVHTWPDGQPGNEAVHKLD</sequence>
<name>K0T7E8_THAOC</name>
<organism evidence="2 3">
    <name type="scientific">Thalassiosira oceanica</name>
    <name type="common">Marine diatom</name>
    <dbReference type="NCBI Taxonomy" id="159749"/>
    <lineage>
        <taxon>Eukaryota</taxon>
        <taxon>Sar</taxon>
        <taxon>Stramenopiles</taxon>
        <taxon>Ochrophyta</taxon>
        <taxon>Bacillariophyta</taxon>
        <taxon>Coscinodiscophyceae</taxon>
        <taxon>Thalassiosirophycidae</taxon>
        <taxon>Thalassiosirales</taxon>
        <taxon>Thalassiosiraceae</taxon>
        <taxon>Thalassiosira</taxon>
    </lineage>
</organism>
<protein>
    <submittedName>
        <fullName evidence="2">Uncharacterized protein</fullName>
    </submittedName>
</protein>
<feature type="region of interest" description="Disordered" evidence="1">
    <location>
        <begin position="60"/>
        <end position="81"/>
    </location>
</feature>
<evidence type="ECO:0000256" key="1">
    <source>
        <dbReference type="SAM" id="MobiDB-lite"/>
    </source>
</evidence>
<feature type="compositionally biased region" description="Basic and acidic residues" evidence="1">
    <location>
        <begin position="7"/>
        <end position="21"/>
    </location>
</feature>
<reference evidence="2 3" key="1">
    <citation type="journal article" date="2012" name="Genome Biol.">
        <title>Genome and low-iron response of an oceanic diatom adapted to chronic iron limitation.</title>
        <authorList>
            <person name="Lommer M."/>
            <person name="Specht M."/>
            <person name="Roy A.S."/>
            <person name="Kraemer L."/>
            <person name="Andreson R."/>
            <person name="Gutowska M.A."/>
            <person name="Wolf J."/>
            <person name="Bergner S.V."/>
            <person name="Schilhabel M.B."/>
            <person name="Klostermeier U.C."/>
            <person name="Beiko R.G."/>
            <person name="Rosenstiel P."/>
            <person name="Hippler M."/>
            <person name="Laroche J."/>
        </authorList>
    </citation>
    <scope>NUCLEOTIDE SEQUENCE [LARGE SCALE GENOMIC DNA]</scope>
    <source>
        <strain evidence="2 3">CCMP1005</strain>
    </source>
</reference>
<comment type="caution">
    <text evidence="2">The sequence shown here is derived from an EMBL/GenBank/DDBJ whole genome shotgun (WGS) entry which is preliminary data.</text>
</comment>
<dbReference type="EMBL" id="AGNL01014989">
    <property type="protein sequence ID" value="EJK66407.1"/>
    <property type="molecule type" value="Genomic_DNA"/>
</dbReference>
<dbReference type="AlphaFoldDB" id="K0T7E8"/>
<feature type="region of interest" description="Disordered" evidence="1">
    <location>
        <begin position="1"/>
        <end position="26"/>
    </location>
</feature>
<evidence type="ECO:0000313" key="3">
    <source>
        <dbReference type="Proteomes" id="UP000266841"/>
    </source>
</evidence>